<proteinExistence type="predicted"/>
<dbReference type="WBParaSite" id="PDA_v2.g24336.t1">
    <property type="protein sequence ID" value="PDA_v2.g24336.t1"/>
    <property type="gene ID" value="PDA_v2.g24336"/>
</dbReference>
<keyword evidence="1" id="KW-1185">Reference proteome</keyword>
<organism evidence="1 2">
    <name type="scientific">Panagrolaimus davidi</name>
    <dbReference type="NCBI Taxonomy" id="227884"/>
    <lineage>
        <taxon>Eukaryota</taxon>
        <taxon>Metazoa</taxon>
        <taxon>Ecdysozoa</taxon>
        <taxon>Nematoda</taxon>
        <taxon>Chromadorea</taxon>
        <taxon>Rhabditida</taxon>
        <taxon>Tylenchina</taxon>
        <taxon>Panagrolaimomorpha</taxon>
        <taxon>Panagrolaimoidea</taxon>
        <taxon>Panagrolaimidae</taxon>
        <taxon>Panagrolaimus</taxon>
    </lineage>
</organism>
<protein>
    <submittedName>
        <fullName evidence="2">Uncharacterized protein</fullName>
    </submittedName>
</protein>
<name>A0A914QAZ3_9BILA</name>
<dbReference type="Proteomes" id="UP000887578">
    <property type="component" value="Unplaced"/>
</dbReference>
<dbReference type="AlphaFoldDB" id="A0A914QAZ3"/>
<evidence type="ECO:0000313" key="2">
    <source>
        <dbReference type="WBParaSite" id="PDA_v2.g24336.t1"/>
    </source>
</evidence>
<accession>A0A914QAZ3</accession>
<sequence>MSAVKQHATSLLTFSKKVKAEPLHLFSSTTAFDDQAKNMLIITEMKEKNQILFGDEPECIIADDEDEEDCTLVEPFDNNDIENWD</sequence>
<evidence type="ECO:0000313" key="1">
    <source>
        <dbReference type="Proteomes" id="UP000887578"/>
    </source>
</evidence>
<reference evidence="2" key="1">
    <citation type="submission" date="2022-11" db="UniProtKB">
        <authorList>
            <consortium name="WormBaseParasite"/>
        </authorList>
    </citation>
    <scope>IDENTIFICATION</scope>
</reference>